<evidence type="ECO:0000313" key="3">
    <source>
        <dbReference type="EMBL" id="MDN2481102.1"/>
    </source>
</evidence>
<dbReference type="SMART" id="SM01204">
    <property type="entry name" value="FIST_C"/>
    <property type="match status" value="1"/>
</dbReference>
<dbReference type="Pfam" id="PF10442">
    <property type="entry name" value="FIST_C"/>
    <property type="match status" value="1"/>
</dbReference>
<dbReference type="SMART" id="SM00897">
    <property type="entry name" value="FIST"/>
    <property type="match status" value="1"/>
</dbReference>
<organism evidence="3 4">
    <name type="scientific">Vibrio agarivorans</name>
    <dbReference type="NCBI Taxonomy" id="153622"/>
    <lineage>
        <taxon>Bacteria</taxon>
        <taxon>Pseudomonadati</taxon>
        <taxon>Pseudomonadota</taxon>
        <taxon>Gammaproteobacteria</taxon>
        <taxon>Vibrionales</taxon>
        <taxon>Vibrionaceae</taxon>
        <taxon>Vibrio</taxon>
    </lineage>
</organism>
<gene>
    <name evidence="3" type="ORF">QWJ08_06805</name>
</gene>
<reference evidence="3" key="1">
    <citation type="submission" date="2024-05" db="EMBL/GenBank/DDBJ databases">
        <title>Genome Sequences of Four Agar- Degrading Marine Bacteria.</title>
        <authorList>
            <person name="Phillips E.K."/>
            <person name="Shaffer J.C."/>
            <person name="Henson M.W."/>
            <person name="Temperton B."/>
            <person name="Thrash C.J."/>
            <person name="Martin M.O."/>
        </authorList>
    </citation>
    <scope>NUCLEOTIDE SEQUENCE</scope>
    <source>
        <strain evidence="3">EKP203</strain>
    </source>
</reference>
<comment type="caution">
    <text evidence="3">The sequence shown here is derived from an EMBL/GenBank/DDBJ whole genome shotgun (WGS) entry which is preliminary data.</text>
</comment>
<dbReference type="Proteomes" id="UP001169719">
    <property type="component" value="Unassembled WGS sequence"/>
</dbReference>
<dbReference type="PANTHER" id="PTHR40252:SF2">
    <property type="entry name" value="BLR0328 PROTEIN"/>
    <property type="match status" value="1"/>
</dbReference>
<evidence type="ECO:0000259" key="1">
    <source>
        <dbReference type="SMART" id="SM00897"/>
    </source>
</evidence>
<feature type="domain" description="FIST" evidence="1">
    <location>
        <begin position="28"/>
        <end position="226"/>
    </location>
</feature>
<feature type="domain" description="FIST C-domain" evidence="2">
    <location>
        <begin position="227"/>
        <end position="375"/>
    </location>
</feature>
<dbReference type="PANTHER" id="PTHR40252">
    <property type="entry name" value="BLR0328 PROTEIN"/>
    <property type="match status" value="1"/>
</dbReference>
<dbReference type="InterPro" id="IPR019494">
    <property type="entry name" value="FIST_C"/>
</dbReference>
<keyword evidence="4" id="KW-1185">Reference proteome</keyword>
<name>A0ABT7XZ88_9VIBR</name>
<evidence type="ECO:0000259" key="2">
    <source>
        <dbReference type="SMART" id="SM01204"/>
    </source>
</evidence>
<sequence>MKFITSISHLISPELAVQELKSQLPSRAPSSLICYYTQDYSADDLKAAYTQHFPNIPLIACSTCRGVISDKGTHFGTVIGLMAIYDDSPSVFGTAIAEVGKEQNVAQQTKKALDDALIELDRVGELPSFILCHPTPGIEEQVVAAIDDYFQSPVPIVGGSASDNHIKGQWSLFSEELTADKGVVMMLFYTETKCTHSFSAGYTETEFAGTVTKACGRNLIEIDGQPAQEVYRKWIAEHAQVNVPIHFEFDLVTQYSLGRKVGEVFNQSYFKLSHPIRVSGKEGAILLFTEIDEGDTVTLMDGNRQEMIVRPARVVKDVSLGKPNEFSPLSAILVICAGPMLYLKDDIYELQQHLVKAIGPTPFLSPFTFGEQGRFVGGEIAHANLMVTSAVFHH</sequence>
<proteinExistence type="predicted"/>
<dbReference type="Pfam" id="PF08495">
    <property type="entry name" value="FIST"/>
    <property type="match status" value="1"/>
</dbReference>
<dbReference type="InterPro" id="IPR013702">
    <property type="entry name" value="FIST_domain_N"/>
</dbReference>
<protein>
    <submittedName>
        <fullName evidence="3">FIST N-terminal domain-containing protein</fullName>
    </submittedName>
</protein>
<accession>A0ABT7XZ88</accession>
<dbReference type="RefSeq" id="WP_289961224.1">
    <property type="nucleotide sequence ID" value="NZ_JAUEOZ010000001.1"/>
</dbReference>
<dbReference type="EMBL" id="JAUEOZ010000001">
    <property type="protein sequence ID" value="MDN2481102.1"/>
    <property type="molecule type" value="Genomic_DNA"/>
</dbReference>
<evidence type="ECO:0000313" key="4">
    <source>
        <dbReference type="Proteomes" id="UP001169719"/>
    </source>
</evidence>